<protein>
    <submittedName>
        <fullName evidence="1">Uncharacterized protein</fullName>
    </submittedName>
</protein>
<name>A0ABK9NFZ8_GLOMM</name>
<proteinExistence type="predicted"/>
<organism evidence="1 2">
    <name type="scientific">Glossina morsitans morsitans</name>
    <name type="common">Savannah tsetse fly</name>
    <dbReference type="NCBI Taxonomy" id="37546"/>
    <lineage>
        <taxon>Eukaryota</taxon>
        <taxon>Metazoa</taxon>
        <taxon>Ecdysozoa</taxon>
        <taxon>Arthropoda</taxon>
        <taxon>Hexapoda</taxon>
        <taxon>Insecta</taxon>
        <taxon>Pterygota</taxon>
        <taxon>Neoptera</taxon>
        <taxon>Endopterygota</taxon>
        <taxon>Diptera</taxon>
        <taxon>Brachycera</taxon>
        <taxon>Muscomorpha</taxon>
        <taxon>Hippoboscoidea</taxon>
        <taxon>Glossinidae</taxon>
        <taxon>Glossina</taxon>
    </lineage>
</organism>
<dbReference type="EnsemblMetazoa" id="GMOY014077.R1225">
    <property type="protein sequence ID" value="GMOY014077.P1225"/>
    <property type="gene ID" value="GMOY014077"/>
</dbReference>
<sequence>MLGNVYIFNTIYRDFLLCSFVEEENKDNRDVQESLTMRRARETLRDFRLSNTASKRIYTEVPRIESGFSLRLGKNWCGWLHEEYIYIVDIAIPRVIGSVDETRMYQQKMNPFSSIGKENKA</sequence>
<keyword evidence="2" id="KW-1185">Reference proteome</keyword>
<accession>A0ABK9NFZ8</accession>
<dbReference type="EMBL" id="CCAG010012304">
    <property type="status" value="NOT_ANNOTATED_CDS"/>
    <property type="molecule type" value="Genomic_DNA"/>
</dbReference>
<evidence type="ECO:0000313" key="2">
    <source>
        <dbReference type="Proteomes" id="UP000092444"/>
    </source>
</evidence>
<evidence type="ECO:0000313" key="1">
    <source>
        <dbReference type="EnsemblMetazoa" id="GMOY014077.P1225"/>
    </source>
</evidence>
<dbReference type="Proteomes" id="UP000092444">
    <property type="component" value="Unassembled WGS sequence"/>
</dbReference>
<reference evidence="1" key="1">
    <citation type="submission" date="2025-05" db="UniProtKB">
        <authorList>
            <consortium name="EnsemblMetazoa"/>
        </authorList>
    </citation>
    <scope>IDENTIFICATION</scope>
    <source>
        <strain evidence="1">Yale</strain>
    </source>
</reference>